<feature type="domain" description="Peptidase M13 N-terminal" evidence="16">
    <location>
        <begin position="8"/>
        <end position="435"/>
    </location>
</feature>
<comment type="similarity">
    <text evidence="3">Belongs to the pyrroline-5-carboxylate reductase family.</text>
</comment>
<dbReference type="Gene3D" id="3.40.390.10">
    <property type="entry name" value="Collagenase (Catalytic Domain)"/>
    <property type="match status" value="2"/>
</dbReference>
<dbReference type="Gene3D" id="1.10.3730.10">
    <property type="entry name" value="ProC C-terminal domain-like"/>
    <property type="match status" value="1"/>
</dbReference>
<dbReference type="Pfam" id="PF14748">
    <property type="entry name" value="P5CR_dimer"/>
    <property type="match status" value="1"/>
</dbReference>
<evidence type="ECO:0000256" key="8">
    <source>
        <dbReference type="ARBA" id="ARBA00022723"/>
    </source>
</evidence>
<dbReference type="GO" id="GO:0004735">
    <property type="term" value="F:pyrroline-5-carboxylate reductase activity"/>
    <property type="evidence" value="ECO:0007669"/>
    <property type="project" value="UniProtKB-EC"/>
</dbReference>
<dbReference type="InterPro" id="IPR036291">
    <property type="entry name" value="NAD(P)-bd_dom_sf"/>
</dbReference>
<evidence type="ECO:0000313" key="18">
    <source>
        <dbReference type="Proteomes" id="UP000036681"/>
    </source>
</evidence>
<dbReference type="Gene3D" id="1.10.1380.10">
    <property type="entry name" value="Neutral endopeptidase , domain2"/>
    <property type="match status" value="2"/>
</dbReference>
<evidence type="ECO:0000256" key="5">
    <source>
        <dbReference type="ARBA" id="ARBA00012855"/>
    </source>
</evidence>
<keyword evidence="13" id="KW-0482">Metalloprotease</keyword>
<evidence type="ECO:0000256" key="10">
    <source>
        <dbReference type="ARBA" id="ARBA00022833"/>
    </source>
</evidence>
<keyword evidence="6" id="KW-0028">Amino-acid biosynthesis</keyword>
<comment type="similarity">
    <text evidence="4">Belongs to the peptidase M13 family.</text>
</comment>
<evidence type="ECO:0000256" key="13">
    <source>
        <dbReference type="ARBA" id="ARBA00023049"/>
    </source>
</evidence>
<evidence type="ECO:0000259" key="14">
    <source>
        <dbReference type="Pfam" id="PF01431"/>
    </source>
</evidence>
<dbReference type="SUPFAM" id="SSF48179">
    <property type="entry name" value="6-phosphogluconate dehydrogenase C-terminal domain-like"/>
    <property type="match status" value="1"/>
</dbReference>
<evidence type="ECO:0000256" key="7">
    <source>
        <dbReference type="ARBA" id="ARBA00022670"/>
    </source>
</evidence>
<feature type="domain" description="Pyrroline-5-carboxylate reductase dimerisation" evidence="17">
    <location>
        <begin position="1667"/>
        <end position="1760"/>
    </location>
</feature>
<dbReference type="PANTHER" id="PTHR11733:SF240">
    <property type="entry name" value="GH14155P-RELATED"/>
    <property type="match status" value="1"/>
</dbReference>
<dbReference type="Gene3D" id="3.40.50.720">
    <property type="entry name" value="NAD(P)-binding Rossmann-like Domain"/>
    <property type="match status" value="1"/>
</dbReference>
<feature type="domain" description="Peptidase M13 C-terminal" evidence="14">
    <location>
        <begin position="1262"/>
        <end position="1465"/>
    </location>
</feature>
<protein>
    <recommendedName>
        <fullName evidence="5">pyrroline-5-carboxylate reductase</fullName>
        <ecNumber evidence="5">1.5.1.2</ecNumber>
    </recommendedName>
</protein>
<dbReference type="PRINTS" id="PR00786">
    <property type="entry name" value="NEPRILYSIN"/>
</dbReference>
<keyword evidence="6" id="KW-0641">Proline biosynthesis</keyword>
<dbReference type="UniPathway" id="UPA00098">
    <property type="reaction ID" value="UER00361"/>
</dbReference>
<evidence type="ECO:0000259" key="17">
    <source>
        <dbReference type="Pfam" id="PF14748"/>
    </source>
</evidence>
<evidence type="ECO:0000259" key="16">
    <source>
        <dbReference type="Pfam" id="PF05649"/>
    </source>
</evidence>
<sequence>MVNISADPCNDFYEFTCGSFTGAKSFGRLSAVNYEVMAEKINDPSYRNSQLPKPVQQLFAYYDTCKQALENWDDITTGATYLKSKLQMLQSATGISFPMLNQNQPDPQMPDKKLMGKILGYMDTVLRTPTLITSYVDTNWRNPHSPQAYLLQVDQSTLTYSLSYYMKTWSSIEASYRNSIIRWMNQLQPGLDQTKLANDVDAILQLELTIAYDLMVDDTTRRKFARSYNVYTIAEASKTFELVDWSEYMLQLSTHADPNVQTMMKSEEFEFSILEPAMLTKFARYIQTGKITARTLINYFNYRIVDTFSGYLPTAGSKSNDEVKSALDMDVGWRGPKPRTIIRDIPISKAVTSYETRCAARTISLLRYANARVYVDAKYPSAEERVQMRQEFANLMETVLIAFRNMIDQLTWMSAYSKKGAYGKIDYLVKNVAYPDFIMDDTALTNYYAALDISTTDSYTELDEKIYIFNMRTSYASLTSNGTERDDFLLGPGLVNAWYQPSLNSITFPAGIMQQPFYDRKWPVSLNYGSMGVIVGHELTHGFDDQGVQWDGTGVLYQWMDSNSYSSFEEMAYCVVTEYGKFCPLPSTYQPRCLDGYNTQGENIADNGGMQAAYRAYRNYQNLNGPDPLLNDPIMRQFTHDQLFFMGYAQIWCQIAPTYEELQEQILTDVHSPSLYRVLGTVQNFPAFRAAFNCPLNTKYAPQEHCDVWVNPIKGSYGIPDVSKADDILNVPKPSQIQPDQTEKYNAYMGAVNFFQESMNISEDPCNNFYEYVCGNHKKATSFRYGDQMNFHTLGEQMELPKYASPSVRHFLMPPSAVDKAVTFYKKCKETRANFTNYISDGSIIKSVIDNFKAASGLEFSMVLSQNAQGPQSLTPVILGKAIGLLSAQGVHTLLTPMVDTNWPTAKTFFLFVDQSTLYYAKTYYSPLAWPTIDATYKADTIDLFNQFAQLFNVILDQNRLSTDVDKLLELEIDLAQQYSTNDSVRRQYRRSWNPTNVITATNEYGFVDFAAYFAALATNYPELDAFFKTPAFQFSAMEPEMFKKLSTDFATQFDSNVVANYFFYRLLAANREYLPKPVGYRMRTKQPEQSGFGRRPRPGRSFEMMAAAKYTDVQTQCAYESVYAMQFATGRIFADYRYPSAATVQRINRQVFFDSVNAIMDNILKSFQGMVDRLKWMDDTSKAAAYGKITDTVVNVISPPFIFDNAQLNDFYERLSFEANDGYIEMRRKLDQFDYVETYKVIMNNYLVDRHQFFLPPAVINAWYQPEMNSITFPAAILNQPFYDENWPASLNYGAFGLVAGHELTHGFDDQGVQWDGIGALSDWLSESSAEGFRNMADCVVNEYDGFCPLNGTGKVPACVNGDQTQGENIADNGGIHAAWRGYKDYVALNGPDPQLPDPLFSKLTHDQLFFMSFAAVWCEIPRSTDDLYTQIMTDAHSPSKYRVFGTIQNFPAFREAFNCPATTILPSIPNGDYASDFKRKCAEAGITHSTLAFIGGGKMTTALVNGFVASGIVNGDDIAISVQSDASAWRWKKLGFENVYTCNNEMLRVHGAGIVFLAVKPQNRSSIFEQLDVLSLSQTQLVVSIMAGVDLATLEADTCARGYNQGVVRLMPNITASVGVGASVVCASSNVAQARVVYFTERGCLQVDLVVSLAQKVGICVQVNEKCFNVAAAVAGCGPAFVFTMIDAIADGGVLGGLARSTALTLAAQTVMGAAKMVLESGEHPAKLKDDVCSPAGTTIYGMRELDRHGWIFLFVHLLRRIAHLMFRNVGFIQGSPFTLIRRGVCSLTRRNKIRAGDGIRGDSHH</sequence>
<dbReference type="FunFam" id="1.10.3730.10:FF:000001">
    <property type="entry name" value="Pyrroline-5-carboxylate reductase"/>
    <property type="match status" value="1"/>
</dbReference>
<dbReference type="GO" id="GO:0055129">
    <property type="term" value="P:L-proline biosynthetic process"/>
    <property type="evidence" value="ECO:0007669"/>
    <property type="project" value="UniProtKB-UniPathway"/>
</dbReference>
<evidence type="ECO:0000259" key="15">
    <source>
        <dbReference type="Pfam" id="PF03807"/>
    </source>
</evidence>
<dbReference type="Proteomes" id="UP000036681">
    <property type="component" value="Unplaced"/>
</dbReference>
<dbReference type="PROSITE" id="PS51885">
    <property type="entry name" value="NEPRILYSIN"/>
    <property type="match status" value="2"/>
</dbReference>
<keyword evidence="9" id="KW-0378">Hydrolase</keyword>
<dbReference type="GO" id="GO:0004222">
    <property type="term" value="F:metalloendopeptidase activity"/>
    <property type="evidence" value="ECO:0007669"/>
    <property type="project" value="InterPro"/>
</dbReference>
<keyword evidence="10" id="KW-0862">Zinc</keyword>
<accession>A0A0M3HN51</accession>
<evidence type="ECO:0000256" key="2">
    <source>
        <dbReference type="ARBA" id="ARBA00005205"/>
    </source>
</evidence>
<dbReference type="InterPro" id="IPR000304">
    <property type="entry name" value="Pyrroline-COOH_reductase"/>
</dbReference>
<dbReference type="InterPro" id="IPR008753">
    <property type="entry name" value="Peptidase_M13_N"/>
</dbReference>
<dbReference type="InterPro" id="IPR029036">
    <property type="entry name" value="P5CR_dimer"/>
</dbReference>
<evidence type="ECO:0000256" key="1">
    <source>
        <dbReference type="ARBA" id="ARBA00001947"/>
    </source>
</evidence>
<evidence type="ECO:0000313" key="19">
    <source>
        <dbReference type="WBParaSite" id="ALUE_0000306501-mRNA-1"/>
    </source>
</evidence>
<evidence type="ECO:0000256" key="6">
    <source>
        <dbReference type="ARBA" id="ARBA00022650"/>
    </source>
</evidence>
<evidence type="ECO:0000256" key="11">
    <source>
        <dbReference type="ARBA" id="ARBA00022857"/>
    </source>
</evidence>
<dbReference type="Pfam" id="PF05649">
    <property type="entry name" value="Peptidase_M13_N"/>
    <property type="match status" value="2"/>
</dbReference>
<keyword evidence="7" id="KW-0645">Protease</keyword>
<dbReference type="SUPFAM" id="SSF51735">
    <property type="entry name" value="NAD(P)-binding Rossmann-fold domains"/>
    <property type="match status" value="1"/>
</dbReference>
<comment type="cofactor">
    <cofactor evidence="1">
        <name>Zn(2+)</name>
        <dbReference type="ChEBI" id="CHEBI:29105"/>
    </cofactor>
</comment>
<dbReference type="CDD" id="cd08662">
    <property type="entry name" value="M13"/>
    <property type="match status" value="2"/>
</dbReference>
<name>A0A0M3HN51_ASCLU</name>
<dbReference type="EC" id="1.5.1.2" evidence="5"/>
<comment type="pathway">
    <text evidence="2">Amino-acid biosynthesis; L-proline biosynthesis; L-proline from L-glutamate 5-semialdehyde: step 1/1.</text>
</comment>
<evidence type="ECO:0000256" key="12">
    <source>
        <dbReference type="ARBA" id="ARBA00023002"/>
    </source>
</evidence>
<dbReference type="GO" id="GO:0016485">
    <property type="term" value="P:protein processing"/>
    <property type="evidence" value="ECO:0007669"/>
    <property type="project" value="TreeGrafter"/>
</dbReference>
<dbReference type="GO" id="GO:0005886">
    <property type="term" value="C:plasma membrane"/>
    <property type="evidence" value="ECO:0007669"/>
    <property type="project" value="TreeGrafter"/>
</dbReference>
<dbReference type="HAMAP" id="MF_01925">
    <property type="entry name" value="P5C_reductase"/>
    <property type="match status" value="1"/>
</dbReference>
<reference evidence="19" key="1">
    <citation type="submission" date="2016-05" db="UniProtKB">
        <authorList>
            <consortium name="WormBaseParasite"/>
        </authorList>
    </citation>
    <scope>IDENTIFICATION</scope>
</reference>
<feature type="domain" description="Peptidase M13 N-terminal" evidence="16">
    <location>
        <begin position="765"/>
        <end position="1197"/>
    </location>
</feature>
<dbReference type="InterPro" id="IPR042089">
    <property type="entry name" value="Peptidase_M13_dom_2"/>
</dbReference>
<keyword evidence="8" id="KW-0479">Metal-binding</keyword>
<dbReference type="SUPFAM" id="SSF55486">
    <property type="entry name" value="Metalloproteases ('zincins'), catalytic domain"/>
    <property type="match status" value="2"/>
</dbReference>
<dbReference type="WBParaSite" id="ALUE_0000306501-mRNA-1">
    <property type="protein sequence ID" value="ALUE_0000306501-mRNA-1"/>
    <property type="gene ID" value="ALUE_0000306501"/>
</dbReference>
<dbReference type="PANTHER" id="PTHR11733">
    <property type="entry name" value="ZINC METALLOPROTEASE FAMILY M13 NEPRILYSIN-RELATED"/>
    <property type="match status" value="1"/>
</dbReference>
<keyword evidence="11" id="KW-0521">NADP</keyword>
<evidence type="ECO:0000256" key="3">
    <source>
        <dbReference type="ARBA" id="ARBA00005525"/>
    </source>
</evidence>
<dbReference type="NCBIfam" id="TIGR00112">
    <property type="entry name" value="proC"/>
    <property type="match status" value="1"/>
</dbReference>
<dbReference type="InterPro" id="IPR008927">
    <property type="entry name" value="6-PGluconate_DH-like_C_sf"/>
</dbReference>
<dbReference type="InterPro" id="IPR000718">
    <property type="entry name" value="Peptidase_M13"/>
</dbReference>
<dbReference type="InterPro" id="IPR018497">
    <property type="entry name" value="Peptidase_M13_C"/>
</dbReference>
<organism evidence="18 19">
    <name type="scientific">Ascaris lumbricoides</name>
    <name type="common">Giant roundworm</name>
    <dbReference type="NCBI Taxonomy" id="6252"/>
    <lineage>
        <taxon>Eukaryota</taxon>
        <taxon>Metazoa</taxon>
        <taxon>Ecdysozoa</taxon>
        <taxon>Nematoda</taxon>
        <taxon>Chromadorea</taxon>
        <taxon>Rhabditida</taxon>
        <taxon>Spirurina</taxon>
        <taxon>Ascaridomorpha</taxon>
        <taxon>Ascaridoidea</taxon>
        <taxon>Ascarididae</taxon>
        <taxon>Ascaris</taxon>
    </lineage>
</organism>
<feature type="domain" description="Peptidase M13 C-terminal" evidence="14">
    <location>
        <begin position="496"/>
        <end position="708"/>
    </location>
</feature>
<evidence type="ECO:0000256" key="4">
    <source>
        <dbReference type="ARBA" id="ARBA00007357"/>
    </source>
</evidence>
<proteinExistence type="inferred from homology"/>
<keyword evidence="12" id="KW-0560">Oxidoreductase</keyword>
<dbReference type="InterPro" id="IPR028939">
    <property type="entry name" value="P5C_Rdtase_cat_N"/>
</dbReference>
<feature type="domain" description="Pyrroline-5-carboxylate reductase catalytic N-terminal" evidence="15">
    <location>
        <begin position="1493"/>
        <end position="1590"/>
    </location>
</feature>
<evidence type="ECO:0000256" key="9">
    <source>
        <dbReference type="ARBA" id="ARBA00022801"/>
    </source>
</evidence>
<dbReference type="GO" id="GO:0046872">
    <property type="term" value="F:metal ion binding"/>
    <property type="evidence" value="ECO:0007669"/>
    <property type="project" value="UniProtKB-KW"/>
</dbReference>
<keyword evidence="18" id="KW-1185">Reference proteome</keyword>
<dbReference type="Pfam" id="PF03807">
    <property type="entry name" value="F420_oxidored"/>
    <property type="match status" value="1"/>
</dbReference>
<dbReference type="Pfam" id="PF01431">
    <property type="entry name" value="Peptidase_M13"/>
    <property type="match status" value="2"/>
</dbReference>
<dbReference type="InterPro" id="IPR024079">
    <property type="entry name" value="MetalloPept_cat_dom_sf"/>
</dbReference>